<feature type="transmembrane region" description="Helical" evidence="2">
    <location>
        <begin position="182"/>
        <end position="205"/>
    </location>
</feature>
<name>A0A498IGJ8_MALDO</name>
<evidence type="ECO:0000256" key="2">
    <source>
        <dbReference type="SAM" id="Phobius"/>
    </source>
</evidence>
<proteinExistence type="predicted"/>
<evidence type="ECO:0000313" key="3">
    <source>
        <dbReference type="EMBL" id="RXH81117.1"/>
    </source>
</evidence>
<keyword evidence="4" id="KW-1185">Reference proteome</keyword>
<comment type="caution">
    <text evidence="3">The sequence shown here is derived from an EMBL/GenBank/DDBJ whole genome shotgun (WGS) entry which is preliminary data.</text>
</comment>
<feature type="region of interest" description="Disordered" evidence="1">
    <location>
        <begin position="22"/>
        <end position="47"/>
    </location>
</feature>
<sequence length="273" mass="30550">MISMSIKRTAFSTVVDLTSTAPQKHPYPGRAAACKSGRGHTDQHENSDSRVGCVIQLILRRNEEGVQNVEQGEQRTEGVGKRAEVVYQSVGVVVVEPNSCEFKSFTVTFRSADTAGREVEDELESGERIVGPGQGELLPQIVKHVGVILLLRLLLLLAVIAGSLCDVEKQIEAGVAVRLKNLVILVIFNLVMLVIFNLVMLVIFLPPNLHIHDKEVSGCSCRNSSRRQTPLRRRRRRRQEHWLFIDLNHHVSQTLTLIQIQPKVAGKWLEFGR</sequence>
<reference evidence="3 4" key="1">
    <citation type="submission" date="2018-10" db="EMBL/GenBank/DDBJ databases">
        <title>A high-quality apple genome assembly.</title>
        <authorList>
            <person name="Hu J."/>
        </authorList>
    </citation>
    <scope>NUCLEOTIDE SEQUENCE [LARGE SCALE GENOMIC DNA]</scope>
    <source>
        <strain evidence="4">cv. HFTH1</strain>
        <tissue evidence="3">Young leaf</tissue>
    </source>
</reference>
<gene>
    <name evidence="3" type="ORF">DVH24_005031</name>
</gene>
<keyword evidence="2" id="KW-1133">Transmembrane helix</keyword>
<dbReference type="AlphaFoldDB" id="A0A498IGJ8"/>
<keyword evidence="2" id="KW-0472">Membrane</keyword>
<dbReference type="Proteomes" id="UP000290289">
    <property type="component" value="Chromosome 12"/>
</dbReference>
<protein>
    <submittedName>
        <fullName evidence="3">Uncharacterized protein</fullName>
    </submittedName>
</protein>
<accession>A0A498IGJ8</accession>
<keyword evidence="2" id="KW-0812">Transmembrane</keyword>
<evidence type="ECO:0000256" key="1">
    <source>
        <dbReference type="SAM" id="MobiDB-lite"/>
    </source>
</evidence>
<dbReference type="EMBL" id="RDQH01000338">
    <property type="protein sequence ID" value="RXH81117.1"/>
    <property type="molecule type" value="Genomic_DNA"/>
</dbReference>
<evidence type="ECO:0000313" key="4">
    <source>
        <dbReference type="Proteomes" id="UP000290289"/>
    </source>
</evidence>
<organism evidence="3 4">
    <name type="scientific">Malus domestica</name>
    <name type="common">Apple</name>
    <name type="synonym">Pyrus malus</name>
    <dbReference type="NCBI Taxonomy" id="3750"/>
    <lineage>
        <taxon>Eukaryota</taxon>
        <taxon>Viridiplantae</taxon>
        <taxon>Streptophyta</taxon>
        <taxon>Embryophyta</taxon>
        <taxon>Tracheophyta</taxon>
        <taxon>Spermatophyta</taxon>
        <taxon>Magnoliopsida</taxon>
        <taxon>eudicotyledons</taxon>
        <taxon>Gunneridae</taxon>
        <taxon>Pentapetalae</taxon>
        <taxon>rosids</taxon>
        <taxon>fabids</taxon>
        <taxon>Rosales</taxon>
        <taxon>Rosaceae</taxon>
        <taxon>Amygdaloideae</taxon>
        <taxon>Maleae</taxon>
        <taxon>Malus</taxon>
    </lineage>
</organism>
<feature type="transmembrane region" description="Helical" evidence="2">
    <location>
        <begin position="141"/>
        <end position="162"/>
    </location>
</feature>